<keyword evidence="5" id="KW-1273">Viral capsid maturation</keyword>
<keyword evidence="4" id="KW-0118">Viral capsid assembly</keyword>
<evidence type="ECO:0000256" key="5">
    <source>
        <dbReference type="ARBA" id="ARBA00023045"/>
    </source>
</evidence>
<dbReference type="Pfam" id="PF04586">
    <property type="entry name" value="Peptidase_S78"/>
    <property type="match status" value="1"/>
</dbReference>
<accession>A0A1W6JH56</accession>
<dbReference type="GO" id="GO:0008233">
    <property type="term" value="F:peptidase activity"/>
    <property type="evidence" value="ECO:0007669"/>
    <property type="project" value="UniProtKB-KW"/>
</dbReference>
<keyword evidence="2 7" id="KW-0645">Protease</keyword>
<dbReference type="GO" id="GO:0046797">
    <property type="term" value="P:viral procapsid maturation"/>
    <property type="evidence" value="ECO:0007669"/>
    <property type="project" value="UniProtKB-KW"/>
</dbReference>
<evidence type="ECO:0000313" key="8">
    <source>
        <dbReference type="Proteomes" id="UP000223823"/>
    </source>
</evidence>
<keyword evidence="8" id="KW-1185">Reference proteome</keyword>
<evidence type="ECO:0000256" key="3">
    <source>
        <dbReference type="ARBA" id="ARBA00022801"/>
    </source>
</evidence>
<evidence type="ECO:0000259" key="6">
    <source>
        <dbReference type="Pfam" id="PF04586"/>
    </source>
</evidence>
<evidence type="ECO:0000256" key="2">
    <source>
        <dbReference type="ARBA" id="ARBA00022670"/>
    </source>
</evidence>
<keyword evidence="3" id="KW-0378">Hydrolase</keyword>
<evidence type="ECO:0000256" key="1">
    <source>
        <dbReference type="ARBA" id="ARBA00022612"/>
    </source>
</evidence>
<organism evidence="7 8">
    <name type="scientific">Lactococcus phage R31</name>
    <dbReference type="NCBI Taxonomy" id="1965484"/>
    <lineage>
        <taxon>Viruses</taxon>
        <taxon>Duplodnaviria</taxon>
        <taxon>Heunggongvirae</taxon>
        <taxon>Uroviricota</taxon>
        <taxon>Caudoviricetes</taxon>
        <taxon>Skunavirus</taxon>
        <taxon>Skunavirus R31</taxon>
    </lineage>
</organism>
<evidence type="ECO:0000313" key="7">
    <source>
        <dbReference type="EMBL" id="ARM65556.1"/>
    </source>
</evidence>
<feature type="domain" description="Prohead serine protease" evidence="6">
    <location>
        <begin position="51"/>
        <end position="154"/>
    </location>
</feature>
<evidence type="ECO:0000256" key="4">
    <source>
        <dbReference type="ARBA" id="ARBA00022950"/>
    </source>
</evidence>
<proteinExistence type="predicted"/>
<gene>
    <name evidence="7" type="ORF">R31_005</name>
</gene>
<dbReference type="GO" id="GO:0006508">
    <property type="term" value="P:proteolysis"/>
    <property type="evidence" value="ECO:0007669"/>
    <property type="project" value="UniProtKB-KW"/>
</dbReference>
<name>A0A1W6JH56_9CAUD</name>
<sequence length="188" mass="21182">MKLTQMKLTQMKLITNSAEIKVTENEDGSKSFQGIGSEVGVENRNGIILTPNCIEFARERYPLLYEHGTGSSEVIGDAKVYYDLATNKYLTDFTLYDDAPNINKAVENGAFDSLSIAYYITDYTFNENDALVVNKAQFKEISLVSVPADPNAKFIQNALGEELTEERNKIIESRNALKEIEDIKKKYE</sequence>
<dbReference type="EMBL" id="KY554761">
    <property type="protein sequence ID" value="ARM65556.1"/>
    <property type="molecule type" value="Genomic_DNA"/>
</dbReference>
<reference evidence="7 8" key="1">
    <citation type="journal article" date="2017" name="Viruses">
        <title>Phage Biodiversity in Artisanal Cheese Wheys Reflects the Complexity of the Fermentation Process.</title>
        <authorList>
            <person name="Mahony J."/>
            <person name="Moscarelli A."/>
            <person name="Kelleher P."/>
            <person name="Lugli G.A."/>
            <person name="Ventura M."/>
            <person name="Settanni L."/>
            <person name="van Sinderen D."/>
        </authorList>
    </citation>
    <scope>NUCLEOTIDE SEQUENCE [LARGE SCALE GENOMIC DNA]</scope>
</reference>
<keyword evidence="1" id="KW-1188">Viral release from host cell</keyword>
<protein>
    <submittedName>
        <fullName evidence="7">Prohead protease</fullName>
    </submittedName>
</protein>
<dbReference type="Proteomes" id="UP000223823">
    <property type="component" value="Segment"/>
</dbReference>
<dbReference type="InterPro" id="IPR054613">
    <property type="entry name" value="Peptidase_S78_dom"/>
</dbReference>